<evidence type="ECO:0000313" key="2">
    <source>
        <dbReference type="Proteomes" id="UP000177096"/>
    </source>
</evidence>
<name>A0A1G2UIX1_9BACT</name>
<proteinExistence type="predicted"/>
<protein>
    <recommendedName>
        <fullName evidence="3">HD domain-containing protein</fullName>
    </recommendedName>
</protein>
<organism evidence="1 2">
    <name type="scientific">Candidatus Zambryskibacteria bacterium RIFCSPLOWO2_02_FULL_39_14</name>
    <dbReference type="NCBI Taxonomy" id="1802769"/>
    <lineage>
        <taxon>Bacteria</taxon>
        <taxon>Candidatus Zambryskiibacteriota</taxon>
    </lineage>
</organism>
<gene>
    <name evidence="1" type="ORF">A3I86_01580</name>
</gene>
<dbReference type="Proteomes" id="UP000177096">
    <property type="component" value="Unassembled WGS sequence"/>
</dbReference>
<evidence type="ECO:0008006" key="3">
    <source>
        <dbReference type="Google" id="ProtNLM"/>
    </source>
</evidence>
<evidence type="ECO:0000313" key="1">
    <source>
        <dbReference type="EMBL" id="OHB09386.1"/>
    </source>
</evidence>
<comment type="caution">
    <text evidence="1">The sequence shown here is derived from an EMBL/GenBank/DDBJ whole genome shotgun (WGS) entry which is preliminary data.</text>
</comment>
<dbReference type="EMBL" id="MHWM01000002">
    <property type="protein sequence ID" value="OHB09386.1"/>
    <property type="molecule type" value="Genomic_DNA"/>
</dbReference>
<sequence length="194" mass="22837">MKPNYHTIEQMLDMIDEPNRSACFRILADNRKLFQTVQGSTNNHQNWPGGYFDHVQEIMNIAVVLYERLSSIRPLPFSLSDLLLVVYLHDVEKPWKYELRDDGQLHHKATMQNKEDHQRFRMAKLTEYGVVFTPEQENGMKYAEGELNDYSNRRRIMGPLACAAHMCDVASARLWFDHPMQENDPWLGARRIRD</sequence>
<accession>A0A1G2UIX1</accession>
<reference evidence="1 2" key="1">
    <citation type="journal article" date="2016" name="Nat. Commun.">
        <title>Thousands of microbial genomes shed light on interconnected biogeochemical processes in an aquifer system.</title>
        <authorList>
            <person name="Anantharaman K."/>
            <person name="Brown C.T."/>
            <person name="Hug L.A."/>
            <person name="Sharon I."/>
            <person name="Castelle C.J."/>
            <person name="Probst A.J."/>
            <person name="Thomas B.C."/>
            <person name="Singh A."/>
            <person name="Wilkins M.J."/>
            <person name="Karaoz U."/>
            <person name="Brodie E.L."/>
            <person name="Williams K.H."/>
            <person name="Hubbard S.S."/>
            <person name="Banfield J.F."/>
        </authorList>
    </citation>
    <scope>NUCLEOTIDE SEQUENCE [LARGE SCALE GENOMIC DNA]</scope>
</reference>
<dbReference type="AlphaFoldDB" id="A0A1G2UIX1"/>